<name>A0AA39WYF8_9PEZI</name>
<reference evidence="2" key="1">
    <citation type="submission" date="2023-06" db="EMBL/GenBank/DDBJ databases">
        <title>Genome-scale phylogeny and comparative genomics of the fungal order Sordariales.</title>
        <authorList>
            <consortium name="Lawrence Berkeley National Laboratory"/>
            <person name="Hensen N."/>
            <person name="Bonometti L."/>
            <person name="Westerberg I."/>
            <person name="Brannstrom I.O."/>
            <person name="Guillou S."/>
            <person name="Cros-Aarteil S."/>
            <person name="Calhoun S."/>
            <person name="Haridas S."/>
            <person name="Kuo A."/>
            <person name="Mondo S."/>
            <person name="Pangilinan J."/>
            <person name="Riley R."/>
            <person name="Labutti K."/>
            <person name="Andreopoulos B."/>
            <person name="Lipzen A."/>
            <person name="Chen C."/>
            <person name="Yanf M."/>
            <person name="Daum C."/>
            <person name="Ng V."/>
            <person name="Clum A."/>
            <person name="Steindorff A."/>
            <person name="Ohm R."/>
            <person name="Martin F."/>
            <person name="Silar P."/>
            <person name="Natvig D."/>
            <person name="Lalanne C."/>
            <person name="Gautier V."/>
            <person name="Ament-Velasquez S.L."/>
            <person name="Kruys A."/>
            <person name="Hutchinson M.I."/>
            <person name="Powell A.J."/>
            <person name="Barry K."/>
            <person name="Miller A.N."/>
            <person name="Grigoriev I.V."/>
            <person name="Debuchy R."/>
            <person name="Gladieux P."/>
            <person name="Thoren M.H."/>
            <person name="Johannesson H."/>
        </authorList>
    </citation>
    <scope>NUCLEOTIDE SEQUENCE</scope>
    <source>
        <strain evidence="2">CBS 606.72</strain>
    </source>
</reference>
<evidence type="ECO:0000313" key="2">
    <source>
        <dbReference type="EMBL" id="KAK0623949.1"/>
    </source>
</evidence>
<dbReference type="Proteomes" id="UP001175000">
    <property type="component" value="Unassembled WGS sequence"/>
</dbReference>
<gene>
    <name evidence="2" type="ORF">B0T14DRAFT_191567</name>
</gene>
<organism evidence="2 3">
    <name type="scientific">Immersiella caudata</name>
    <dbReference type="NCBI Taxonomy" id="314043"/>
    <lineage>
        <taxon>Eukaryota</taxon>
        <taxon>Fungi</taxon>
        <taxon>Dikarya</taxon>
        <taxon>Ascomycota</taxon>
        <taxon>Pezizomycotina</taxon>
        <taxon>Sordariomycetes</taxon>
        <taxon>Sordariomycetidae</taxon>
        <taxon>Sordariales</taxon>
        <taxon>Lasiosphaeriaceae</taxon>
        <taxon>Immersiella</taxon>
    </lineage>
</organism>
<accession>A0AA39WYF8</accession>
<evidence type="ECO:0000313" key="3">
    <source>
        <dbReference type="Proteomes" id="UP001175000"/>
    </source>
</evidence>
<comment type="caution">
    <text evidence="2">The sequence shown here is derived from an EMBL/GenBank/DDBJ whole genome shotgun (WGS) entry which is preliminary data.</text>
</comment>
<feature type="compositionally biased region" description="Basic and acidic residues" evidence="1">
    <location>
        <begin position="182"/>
        <end position="192"/>
    </location>
</feature>
<sequence length="264" mass="28746">MLPRARDSGQAELQTPPRRHDVFQPRPPLTSPPDDRFSSAGSRPLHFASLLPIEHRSPRPFLRPFLTFLDTYNIPSPGALRRPSAQLNAPLNPTYDPRDAGVCSTAPRDEPDPFVTDRPLPPAAIETVRAGPCDTRRKPFLGPAPIDTVPNAGAPVSRPLLSALSCVRDPSHRRPTNGSRRPQTERDAVDDNTAKAGFAVYIRHECDERECAAVPEKCELQPRCRSQSVSDATCFPLCVVFPSVAGPLRGVGPTEAPPLPPQAV</sequence>
<protein>
    <submittedName>
        <fullName evidence="2">Uncharacterized protein</fullName>
    </submittedName>
</protein>
<feature type="region of interest" description="Disordered" evidence="1">
    <location>
        <begin position="1"/>
        <end position="42"/>
    </location>
</feature>
<evidence type="ECO:0000256" key="1">
    <source>
        <dbReference type="SAM" id="MobiDB-lite"/>
    </source>
</evidence>
<proteinExistence type="predicted"/>
<keyword evidence="3" id="KW-1185">Reference proteome</keyword>
<dbReference type="EMBL" id="JAULSU010000003">
    <property type="protein sequence ID" value="KAK0623949.1"/>
    <property type="molecule type" value="Genomic_DNA"/>
</dbReference>
<dbReference type="AlphaFoldDB" id="A0AA39WYF8"/>
<feature type="region of interest" description="Disordered" evidence="1">
    <location>
        <begin position="167"/>
        <end position="192"/>
    </location>
</feature>